<organism evidence="2 3">
    <name type="scientific">Mugilogobius chulae</name>
    <name type="common">yellowstripe goby</name>
    <dbReference type="NCBI Taxonomy" id="88201"/>
    <lineage>
        <taxon>Eukaryota</taxon>
        <taxon>Metazoa</taxon>
        <taxon>Chordata</taxon>
        <taxon>Craniata</taxon>
        <taxon>Vertebrata</taxon>
        <taxon>Euteleostomi</taxon>
        <taxon>Actinopterygii</taxon>
        <taxon>Neopterygii</taxon>
        <taxon>Teleostei</taxon>
        <taxon>Neoteleostei</taxon>
        <taxon>Acanthomorphata</taxon>
        <taxon>Gobiaria</taxon>
        <taxon>Gobiiformes</taxon>
        <taxon>Gobioidei</taxon>
        <taxon>Gobiidae</taxon>
        <taxon>Gobionellinae</taxon>
        <taxon>Mugilogobius</taxon>
    </lineage>
</organism>
<keyword evidence="3" id="KW-1185">Reference proteome</keyword>
<feature type="compositionally biased region" description="Basic residues" evidence="1">
    <location>
        <begin position="85"/>
        <end position="94"/>
    </location>
</feature>
<feature type="compositionally biased region" description="Basic and acidic residues" evidence="1">
    <location>
        <begin position="47"/>
        <end position="74"/>
    </location>
</feature>
<feature type="region of interest" description="Disordered" evidence="1">
    <location>
        <begin position="1"/>
        <end position="109"/>
    </location>
</feature>
<dbReference type="Proteomes" id="UP001460270">
    <property type="component" value="Unassembled WGS sequence"/>
</dbReference>
<evidence type="ECO:0000256" key="1">
    <source>
        <dbReference type="SAM" id="MobiDB-lite"/>
    </source>
</evidence>
<feature type="compositionally biased region" description="Basic and acidic residues" evidence="1">
    <location>
        <begin position="100"/>
        <end position="109"/>
    </location>
</feature>
<gene>
    <name evidence="2" type="ORF">WMY93_021020</name>
</gene>
<proteinExistence type="predicted"/>
<sequence>MDDGEKQGYVQACERGRRGRAGAGERGRAGAGGVEAGEGEGGSRLGRGREEGPMRRGRDRVRAEEEERPADRFDGIQTWLPGNRKAGRRRHLRHAVGEYNARKELSKGT</sequence>
<reference evidence="3" key="1">
    <citation type="submission" date="2024-04" db="EMBL/GenBank/DDBJ databases">
        <title>Salinicola lusitanus LLJ914,a marine bacterium isolated from the Okinawa Trough.</title>
        <authorList>
            <person name="Li J."/>
        </authorList>
    </citation>
    <scope>NUCLEOTIDE SEQUENCE [LARGE SCALE GENOMIC DNA]</scope>
</reference>
<evidence type="ECO:0000313" key="2">
    <source>
        <dbReference type="EMBL" id="KAK7895695.1"/>
    </source>
</evidence>
<accession>A0AAW0NB25</accession>
<comment type="caution">
    <text evidence="2">The sequence shown here is derived from an EMBL/GenBank/DDBJ whole genome shotgun (WGS) entry which is preliminary data.</text>
</comment>
<evidence type="ECO:0000313" key="3">
    <source>
        <dbReference type="Proteomes" id="UP001460270"/>
    </source>
</evidence>
<dbReference type="AlphaFoldDB" id="A0AAW0NB25"/>
<protein>
    <submittedName>
        <fullName evidence="2">Uncharacterized protein</fullName>
    </submittedName>
</protein>
<dbReference type="EMBL" id="JBBPFD010000015">
    <property type="protein sequence ID" value="KAK7895695.1"/>
    <property type="molecule type" value="Genomic_DNA"/>
</dbReference>
<name>A0AAW0NB25_9GOBI</name>
<feature type="compositionally biased region" description="Gly residues" evidence="1">
    <location>
        <begin position="29"/>
        <end position="45"/>
    </location>
</feature>